<dbReference type="AlphaFoldDB" id="A0A2Z5FZR6"/>
<evidence type="ECO:0000256" key="1">
    <source>
        <dbReference type="SAM" id="MobiDB-lite"/>
    </source>
</evidence>
<evidence type="ECO:0000313" key="2">
    <source>
        <dbReference type="EMBL" id="AXC11987.1"/>
    </source>
</evidence>
<keyword evidence="3" id="KW-1185">Reference proteome</keyword>
<feature type="compositionally biased region" description="Polar residues" evidence="1">
    <location>
        <begin position="97"/>
        <end position="108"/>
    </location>
</feature>
<protein>
    <submittedName>
        <fullName evidence="2">Uncharacterized protein</fullName>
    </submittedName>
</protein>
<dbReference type="EMBL" id="CP030840">
    <property type="protein sequence ID" value="AXC11987.1"/>
    <property type="molecule type" value="Genomic_DNA"/>
</dbReference>
<dbReference type="KEGG" id="abas:ACPOL_2674"/>
<sequence>MPSTTLTASAPSTNLKLSRLNGWPTDSPVNASPCTSRCTTHDSGPVWFAIPSLHRTLTCYSLPISRRTSVRKFPFLELSPNYGLNRNGDLEDGAASTRASAAPHSNRSAMALNNPPRDSQAEACASILLGCEERLEDTIHVLIRNAVPVVSDNKVHLAPPLPETETQGASWRESIESIVDQIGENLKHLTRINRGDDLVGKVFHQPHLFSLDRLLMYPQCGLGQLNQVHRSGANGGPCKAKGTISNVECDGHLLICQGGVFADFVRIVCFYRCQVGEVPQRFERVSNVVHHFECELSGRCPFFGLPQSFGGYCQFVLQVENDGVMHSRSPVGCAGENAVWKALRPEEESSADQCCLLPRCKHTPQCCIPDRRRDFKTSWDRDAANKH</sequence>
<evidence type="ECO:0000313" key="3">
    <source>
        <dbReference type="Proteomes" id="UP000253606"/>
    </source>
</evidence>
<reference evidence="2 3" key="1">
    <citation type="journal article" date="2018" name="Front. Microbiol.">
        <title>Hydrolytic Capabilities as a Key to Environmental Success: Chitinolytic and Cellulolytic Acidobacteria From Acidic Sub-arctic Soils and Boreal Peatlands.</title>
        <authorList>
            <person name="Belova S.E."/>
            <person name="Ravin N.V."/>
            <person name="Pankratov T.A."/>
            <person name="Rakitin A.L."/>
            <person name="Ivanova A.A."/>
            <person name="Beletsky A.V."/>
            <person name="Mardanov A.V."/>
            <person name="Sinninghe Damste J.S."/>
            <person name="Dedysh S.N."/>
        </authorList>
    </citation>
    <scope>NUCLEOTIDE SEQUENCE [LARGE SCALE GENOMIC DNA]</scope>
    <source>
        <strain evidence="2 3">SBC82</strain>
    </source>
</reference>
<organism evidence="2 3">
    <name type="scientific">Acidisarcina polymorpha</name>
    <dbReference type="NCBI Taxonomy" id="2211140"/>
    <lineage>
        <taxon>Bacteria</taxon>
        <taxon>Pseudomonadati</taxon>
        <taxon>Acidobacteriota</taxon>
        <taxon>Terriglobia</taxon>
        <taxon>Terriglobales</taxon>
        <taxon>Acidobacteriaceae</taxon>
        <taxon>Acidisarcina</taxon>
    </lineage>
</organism>
<dbReference type="Proteomes" id="UP000253606">
    <property type="component" value="Chromosome"/>
</dbReference>
<gene>
    <name evidence="2" type="ORF">ACPOL_2674</name>
</gene>
<name>A0A2Z5FZR6_9BACT</name>
<proteinExistence type="predicted"/>
<feature type="region of interest" description="Disordered" evidence="1">
    <location>
        <begin position="89"/>
        <end position="117"/>
    </location>
</feature>
<accession>A0A2Z5FZR6</accession>